<comment type="caution">
    <text evidence="1">The sequence shown here is derived from an EMBL/GenBank/DDBJ whole genome shotgun (WGS) entry which is preliminary data.</text>
</comment>
<dbReference type="EMBL" id="JBBPBM010000150">
    <property type="protein sequence ID" value="KAK8503544.1"/>
    <property type="molecule type" value="Genomic_DNA"/>
</dbReference>
<name>A0ABR2B971_9ROSI</name>
<evidence type="ECO:0000313" key="2">
    <source>
        <dbReference type="Proteomes" id="UP001472677"/>
    </source>
</evidence>
<dbReference type="Proteomes" id="UP001472677">
    <property type="component" value="Unassembled WGS sequence"/>
</dbReference>
<keyword evidence="2" id="KW-1185">Reference proteome</keyword>
<evidence type="ECO:0000313" key="1">
    <source>
        <dbReference type="EMBL" id="KAK8503544.1"/>
    </source>
</evidence>
<proteinExistence type="predicted"/>
<gene>
    <name evidence="1" type="ORF">V6N12_000614</name>
</gene>
<organism evidence="1 2">
    <name type="scientific">Hibiscus sabdariffa</name>
    <name type="common">roselle</name>
    <dbReference type="NCBI Taxonomy" id="183260"/>
    <lineage>
        <taxon>Eukaryota</taxon>
        <taxon>Viridiplantae</taxon>
        <taxon>Streptophyta</taxon>
        <taxon>Embryophyta</taxon>
        <taxon>Tracheophyta</taxon>
        <taxon>Spermatophyta</taxon>
        <taxon>Magnoliopsida</taxon>
        <taxon>eudicotyledons</taxon>
        <taxon>Gunneridae</taxon>
        <taxon>Pentapetalae</taxon>
        <taxon>rosids</taxon>
        <taxon>malvids</taxon>
        <taxon>Malvales</taxon>
        <taxon>Malvaceae</taxon>
        <taxon>Malvoideae</taxon>
        <taxon>Hibiscus</taxon>
    </lineage>
</organism>
<accession>A0ABR2B971</accession>
<reference evidence="1 2" key="1">
    <citation type="journal article" date="2024" name="G3 (Bethesda)">
        <title>Genome assembly of Hibiscus sabdariffa L. provides insights into metabolisms of medicinal natural products.</title>
        <authorList>
            <person name="Kim T."/>
        </authorList>
    </citation>
    <scope>NUCLEOTIDE SEQUENCE [LARGE SCALE GENOMIC DNA]</scope>
    <source>
        <strain evidence="1">TK-2024</strain>
        <tissue evidence="1">Old leaves</tissue>
    </source>
</reference>
<sequence>MGNSADCFFGRIHGVDDRPGSRWCESWSRPPLGRRLVRLEGPIVGCRQPCRLRCQDWNDVHIDGGSFRCGKGSCFSFVLQVPVCCFTSADWYGVRGRCNRGLFDGFTLVSVWVFEENSNEGLLVYIGDGDQVLMLVGLWRRSGSREVGMPVGSWGKLFKDDEFLDWEMEMKVLSIEVAQRLCEKGEEGNLADVWLLVIWVWSWWRHRKKRTCYSAWVCRWFRRRMIWISVETVGNLLAGFIVELEGMGSLWFWFLGMLGRQNVDGRTELDRKERWCVAGFGNRGKGPFDTGMYVVLNSAVGRKTDGIVRLEAVWLWWANHDGWGEASALTRWPEVLCFGEEWLCFWWCSWKVRGEFVRGKAFGWWLWRFVWWSTAESKGRKEEFGDPLGYVNWKCMARRGETRSITCGMLGPTGRLISGQVVQWGTFAWRCGVAGLAGGPRLTCGVQRVWPIKYLWSVGCDIRSQIDMKRCVLKGVIRGVLRGEYKGVIRCVLGDWSNERF</sequence>
<protein>
    <submittedName>
        <fullName evidence="1">Uncharacterized protein</fullName>
    </submittedName>
</protein>